<gene>
    <name evidence="1" type="ORF">FGLOB1_10134</name>
</gene>
<name>A0A8H5XXV1_9HYPO</name>
<sequence length="167" mass="19032">MCDVYQNAYLTIAAATAHNSSEGLFHPWPFRLRKSLPTASKNGQQVEEVEIFARPFHDEEYVLSRRILRFTAHELVWRCRAVYLCECRPGFHARKESLRFMSLEAMTFGKDPSHAPRILKPFTVWLEIIGPFTNRAITRDTDQLPTVSGVAAVLAPVTKIMRATPNS</sequence>
<dbReference type="Proteomes" id="UP000532311">
    <property type="component" value="Unassembled WGS sequence"/>
</dbReference>
<accession>A0A8H5XXV1</accession>
<reference evidence="1 2" key="1">
    <citation type="submission" date="2020-05" db="EMBL/GenBank/DDBJ databases">
        <title>Identification and distribution of gene clusters putatively required for synthesis of sphingolipid metabolism inhibitors in phylogenetically diverse species of the filamentous fungus Fusarium.</title>
        <authorList>
            <person name="Kim H.-S."/>
            <person name="Busman M."/>
            <person name="Brown D.W."/>
            <person name="Divon H."/>
            <person name="Uhlig S."/>
            <person name="Proctor R.H."/>
        </authorList>
    </citation>
    <scope>NUCLEOTIDE SEQUENCE [LARGE SCALE GENOMIC DNA]</scope>
    <source>
        <strain evidence="1 2">NRRL 26131</strain>
    </source>
</reference>
<dbReference type="EMBL" id="JAAQPF010000479">
    <property type="protein sequence ID" value="KAF5701581.1"/>
    <property type="molecule type" value="Genomic_DNA"/>
</dbReference>
<keyword evidence="2" id="KW-1185">Reference proteome</keyword>
<dbReference type="AlphaFoldDB" id="A0A8H5XXV1"/>
<dbReference type="PANTHER" id="PTHR33112">
    <property type="entry name" value="DOMAIN PROTEIN, PUTATIVE-RELATED"/>
    <property type="match status" value="1"/>
</dbReference>
<dbReference type="PANTHER" id="PTHR33112:SF16">
    <property type="entry name" value="HETEROKARYON INCOMPATIBILITY DOMAIN-CONTAINING PROTEIN"/>
    <property type="match status" value="1"/>
</dbReference>
<protein>
    <submittedName>
        <fullName evidence="1">Flavin-containing protein</fullName>
    </submittedName>
</protein>
<evidence type="ECO:0000313" key="1">
    <source>
        <dbReference type="EMBL" id="KAF5701581.1"/>
    </source>
</evidence>
<comment type="caution">
    <text evidence="1">The sequence shown here is derived from an EMBL/GenBank/DDBJ whole genome shotgun (WGS) entry which is preliminary data.</text>
</comment>
<organism evidence="1 2">
    <name type="scientific">Fusarium globosum</name>
    <dbReference type="NCBI Taxonomy" id="78864"/>
    <lineage>
        <taxon>Eukaryota</taxon>
        <taxon>Fungi</taxon>
        <taxon>Dikarya</taxon>
        <taxon>Ascomycota</taxon>
        <taxon>Pezizomycotina</taxon>
        <taxon>Sordariomycetes</taxon>
        <taxon>Hypocreomycetidae</taxon>
        <taxon>Hypocreales</taxon>
        <taxon>Nectriaceae</taxon>
        <taxon>Fusarium</taxon>
        <taxon>Fusarium fujikuroi species complex</taxon>
    </lineage>
</organism>
<proteinExistence type="predicted"/>
<evidence type="ECO:0000313" key="2">
    <source>
        <dbReference type="Proteomes" id="UP000532311"/>
    </source>
</evidence>